<dbReference type="EMBL" id="JAECVW010000002">
    <property type="protein sequence ID" value="MBH8594374.1"/>
    <property type="molecule type" value="Genomic_DNA"/>
</dbReference>
<dbReference type="InterPro" id="IPR020144">
    <property type="entry name" value="SpoVAB"/>
</dbReference>
<keyword evidence="1" id="KW-1133">Transmembrane helix</keyword>
<dbReference type="AlphaFoldDB" id="A0A8I1DDX8"/>
<accession>A0A8I1DDX8</accession>
<organism evidence="2 3">
    <name type="scientific">Thermoactinomyces intermedius</name>
    <dbReference type="NCBI Taxonomy" id="2024"/>
    <lineage>
        <taxon>Bacteria</taxon>
        <taxon>Bacillati</taxon>
        <taxon>Bacillota</taxon>
        <taxon>Bacilli</taxon>
        <taxon>Bacillales</taxon>
        <taxon>Thermoactinomycetaceae</taxon>
        <taxon>Thermoactinomyces</taxon>
    </lineage>
</organism>
<sequence>MNLFHDLLLILIGLAGGTVVGGGFVAFITVLDIVPRLAQVTRTPQMIALYEYSIGLGVLFFTWLDFRSLSLSMPGGFTLIVGLFMGVFVGLLAAALTEVVNVIPIMARRLNLEGYMVYFLLAMALGKVAGSIVEWMFF</sequence>
<protein>
    <submittedName>
        <fullName evidence="2">Stage V sporulation protein AB</fullName>
    </submittedName>
</protein>
<name>A0A8I1DDX8_THEIN</name>
<reference evidence="2 3" key="1">
    <citation type="submission" date="2020-12" db="EMBL/GenBank/DDBJ databases">
        <title>WGS of Thermoactinomyces spp.</title>
        <authorList>
            <person name="Cheng K."/>
        </authorList>
    </citation>
    <scope>NUCLEOTIDE SEQUENCE [LARGE SCALE GENOMIC DNA]</scope>
    <source>
        <strain evidence="3">CICC 10671\DSM 43846</strain>
    </source>
</reference>
<dbReference type="Proteomes" id="UP000633619">
    <property type="component" value="Unassembled WGS sequence"/>
</dbReference>
<proteinExistence type="predicted"/>
<evidence type="ECO:0000313" key="2">
    <source>
        <dbReference type="EMBL" id="MBH8594374.1"/>
    </source>
</evidence>
<comment type="caution">
    <text evidence="2">The sequence shown here is derived from an EMBL/GenBank/DDBJ whole genome shotgun (WGS) entry which is preliminary data.</text>
</comment>
<dbReference type="RefSeq" id="WP_181731642.1">
    <property type="nucleotide sequence ID" value="NZ_JACEIR010000003.1"/>
</dbReference>
<dbReference type="Pfam" id="PF13782">
    <property type="entry name" value="SpoVAB"/>
    <property type="match status" value="1"/>
</dbReference>
<feature type="transmembrane region" description="Helical" evidence="1">
    <location>
        <begin position="76"/>
        <end position="103"/>
    </location>
</feature>
<gene>
    <name evidence="2" type="ORF">I8U20_03420</name>
</gene>
<feature type="transmembrane region" description="Helical" evidence="1">
    <location>
        <begin position="115"/>
        <end position="137"/>
    </location>
</feature>
<keyword evidence="3" id="KW-1185">Reference proteome</keyword>
<evidence type="ECO:0000313" key="3">
    <source>
        <dbReference type="Proteomes" id="UP000633619"/>
    </source>
</evidence>
<feature type="transmembrane region" description="Helical" evidence="1">
    <location>
        <begin position="46"/>
        <end position="64"/>
    </location>
</feature>
<feature type="transmembrane region" description="Helical" evidence="1">
    <location>
        <begin position="6"/>
        <end position="34"/>
    </location>
</feature>
<keyword evidence="1" id="KW-0472">Membrane</keyword>
<evidence type="ECO:0000256" key="1">
    <source>
        <dbReference type="SAM" id="Phobius"/>
    </source>
</evidence>
<keyword evidence="1" id="KW-0812">Transmembrane</keyword>